<accession>A0AAD9HF99</accession>
<feature type="signal peptide" evidence="1">
    <location>
        <begin position="1"/>
        <end position="18"/>
    </location>
</feature>
<reference evidence="2" key="1">
    <citation type="submission" date="2021-06" db="EMBL/GenBank/DDBJ databases">
        <title>Comparative genomics, transcriptomics and evolutionary studies reveal genomic signatures of adaptation to plant cell wall in hemibiotrophic fungi.</title>
        <authorList>
            <consortium name="DOE Joint Genome Institute"/>
            <person name="Baroncelli R."/>
            <person name="Diaz J.F."/>
            <person name="Benocci T."/>
            <person name="Peng M."/>
            <person name="Battaglia E."/>
            <person name="Haridas S."/>
            <person name="Andreopoulos W."/>
            <person name="Labutti K."/>
            <person name="Pangilinan J."/>
            <person name="Floch G.L."/>
            <person name="Makela M.R."/>
            <person name="Henrissat B."/>
            <person name="Grigoriev I.V."/>
            <person name="Crouch J.A."/>
            <person name="De Vries R.P."/>
            <person name="Sukno S.A."/>
            <person name="Thon M.R."/>
        </authorList>
    </citation>
    <scope>NUCLEOTIDE SEQUENCE</scope>
    <source>
        <strain evidence="2">MAFF235873</strain>
    </source>
</reference>
<keyword evidence="1" id="KW-0732">Signal</keyword>
<sequence length="139" mass="14547">MQAQFIIAALGAATAGFASPVPGLFDHIACGNLLNNIIDNLSTAITDIALANSGFPPAGAATLLQGVKDTVDNNWERRNKATAGIKQAELFTATNTVNQVLGMLNGTDPTTVQANNDVKTISVQFEQIKTTCEIDDSKA</sequence>
<evidence type="ECO:0000256" key="1">
    <source>
        <dbReference type="SAM" id="SignalP"/>
    </source>
</evidence>
<proteinExistence type="predicted"/>
<evidence type="ECO:0000313" key="3">
    <source>
        <dbReference type="Proteomes" id="UP001232148"/>
    </source>
</evidence>
<organism evidence="2 3">
    <name type="scientific">Colletotrichum zoysiae</name>
    <dbReference type="NCBI Taxonomy" id="1216348"/>
    <lineage>
        <taxon>Eukaryota</taxon>
        <taxon>Fungi</taxon>
        <taxon>Dikarya</taxon>
        <taxon>Ascomycota</taxon>
        <taxon>Pezizomycotina</taxon>
        <taxon>Sordariomycetes</taxon>
        <taxon>Hypocreomycetidae</taxon>
        <taxon>Glomerellales</taxon>
        <taxon>Glomerellaceae</taxon>
        <taxon>Colletotrichum</taxon>
        <taxon>Colletotrichum graminicola species complex</taxon>
    </lineage>
</organism>
<keyword evidence="3" id="KW-1185">Reference proteome</keyword>
<feature type="chain" id="PRO_5041999930" evidence="1">
    <location>
        <begin position="19"/>
        <end position="139"/>
    </location>
</feature>
<gene>
    <name evidence="2" type="ORF">LX32DRAFT_640532</name>
</gene>
<protein>
    <submittedName>
        <fullName evidence="2">Uncharacterized protein</fullName>
    </submittedName>
</protein>
<dbReference type="AlphaFoldDB" id="A0AAD9HF99"/>
<dbReference type="EMBL" id="MU842888">
    <property type="protein sequence ID" value="KAK2027805.1"/>
    <property type="molecule type" value="Genomic_DNA"/>
</dbReference>
<dbReference type="Proteomes" id="UP001232148">
    <property type="component" value="Unassembled WGS sequence"/>
</dbReference>
<evidence type="ECO:0000313" key="2">
    <source>
        <dbReference type="EMBL" id="KAK2027805.1"/>
    </source>
</evidence>
<name>A0AAD9HF99_9PEZI</name>
<comment type="caution">
    <text evidence="2">The sequence shown here is derived from an EMBL/GenBank/DDBJ whole genome shotgun (WGS) entry which is preliminary data.</text>
</comment>